<reference evidence="1 2" key="1">
    <citation type="submission" date="2024-04" db="EMBL/GenBank/DDBJ databases">
        <authorList>
            <consortium name="Genoscope - CEA"/>
            <person name="William W."/>
        </authorList>
    </citation>
    <scope>NUCLEOTIDE SEQUENCE [LARGE SCALE GENOMIC DNA]</scope>
</reference>
<protein>
    <submittedName>
        <fullName evidence="1">Uncharacterized protein</fullName>
    </submittedName>
</protein>
<dbReference type="EMBL" id="CAXITT010000004">
    <property type="protein sequence ID" value="CAL1526370.1"/>
    <property type="molecule type" value="Genomic_DNA"/>
</dbReference>
<dbReference type="Proteomes" id="UP001497497">
    <property type="component" value="Unassembled WGS sequence"/>
</dbReference>
<sequence>MKMLARFKVSLQAIATLTLFYLVLPSSLSMSVLSSRRSLEEFKDASPQEDRLAARNFMKRRDDSDPWNLCYYGMPKVDCFNKYFDIYARLRKKTHAPPSRKIIGKRSSYPNTATPDDDLCDGISNPRVCVLLRRMYSDAER</sequence>
<accession>A0AAV2GY53</accession>
<gene>
    <name evidence="1" type="ORF">GSLYS_00000547001</name>
</gene>
<comment type="caution">
    <text evidence="1">The sequence shown here is derived from an EMBL/GenBank/DDBJ whole genome shotgun (WGS) entry which is preliminary data.</text>
</comment>
<keyword evidence="2" id="KW-1185">Reference proteome</keyword>
<proteinExistence type="predicted"/>
<organism evidence="1 2">
    <name type="scientific">Lymnaea stagnalis</name>
    <name type="common">Great pond snail</name>
    <name type="synonym">Helix stagnalis</name>
    <dbReference type="NCBI Taxonomy" id="6523"/>
    <lineage>
        <taxon>Eukaryota</taxon>
        <taxon>Metazoa</taxon>
        <taxon>Spiralia</taxon>
        <taxon>Lophotrochozoa</taxon>
        <taxon>Mollusca</taxon>
        <taxon>Gastropoda</taxon>
        <taxon>Heterobranchia</taxon>
        <taxon>Euthyneura</taxon>
        <taxon>Panpulmonata</taxon>
        <taxon>Hygrophila</taxon>
        <taxon>Lymnaeoidea</taxon>
        <taxon>Lymnaeidae</taxon>
        <taxon>Lymnaea</taxon>
    </lineage>
</organism>
<evidence type="ECO:0000313" key="1">
    <source>
        <dbReference type="EMBL" id="CAL1526370.1"/>
    </source>
</evidence>
<evidence type="ECO:0000313" key="2">
    <source>
        <dbReference type="Proteomes" id="UP001497497"/>
    </source>
</evidence>
<name>A0AAV2GY53_LYMST</name>
<dbReference type="AlphaFoldDB" id="A0AAV2GY53"/>